<keyword evidence="1" id="KW-0489">Methyltransferase</keyword>
<dbReference type="InterPro" id="IPR013217">
    <property type="entry name" value="Methyltransf_12"/>
</dbReference>
<keyword evidence="3" id="KW-0949">S-adenosyl-L-methionine</keyword>
<gene>
    <name evidence="5" type="ORF">J2125_000325</name>
</gene>
<keyword evidence="5" id="KW-0830">Ubiquinone</keyword>
<evidence type="ECO:0000313" key="6">
    <source>
        <dbReference type="Proteomes" id="UP001195624"/>
    </source>
</evidence>
<dbReference type="Proteomes" id="UP001195624">
    <property type="component" value="Unassembled WGS sequence"/>
</dbReference>
<dbReference type="SUPFAM" id="SSF53335">
    <property type="entry name" value="S-adenosyl-L-methionine-dependent methyltransferases"/>
    <property type="match status" value="1"/>
</dbReference>
<dbReference type="PANTHER" id="PTHR43464">
    <property type="entry name" value="METHYLTRANSFERASE"/>
    <property type="match status" value="1"/>
</dbReference>
<sequence>MSNDKRISSVAVDIDYQSTQRFFEARGNAEYDNPLSATMYQDQNPDLVSQRDSTEKKLLLEHLAQNMPSRVLELGCGIGRWSWFFAAQEKKITYLGIDFSSSLIEQAKKLAKENVAHESHFQVMSVTEMNDESLLLTPPFDLIIISGLMLYLNDVDCQSVLRNAARLCTPGGSIYIREPLAVSDRLTLKEFYSEELKDNYSAIYRSTNEMDEMIINIMPAENYTRLPWQSPFGEALANRKETHQLFTLISRRGNA</sequence>
<protein>
    <submittedName>
        <fullName evidence="5">Ubiquinone/menaquinone biosynthesis C-methylase UbiE</fullName>
    </submittedName>
</protein>
<reference evidence="5 6" key="1">
    <citation type="submission" date="2021-03" db="EMBL/GenBank/DDBJ databases">
        <authorList>
            <person name="D'Agostino P."/>
            <person name="Huntemann M."/>
            <person name="Clum A."/>
            <person name="Spunde A."/>
            <person name="Palaniappan K."/>
            <person name="Ritter S."/>
            <person name="Mikhailova N."/>
            <person name="Chen I.-M."/>
            <person name="Stamatis D."/>
            <person name="Reddy T."/>
            <person name="O'Malley R."/>
            <person name="Daum C."/>
            <person name="Shapiro N."/>
            <person name="Ivanova N."/>
            <person name="Kyrpides N."/>
            <person name="Woyke T."/>
        </authorList>
    </citation>
    <scope>NUCLEOTIDE SEQUENCE [LARGE SCALE GENOMIC DNA]</scope>
    <source>
        <strain evidence="5 6">WS4403</strain>
    </source>
</reference>
<keyword evidence="6" id="KW-1185">Reference proteome</keyword>
<evidence type="ECO:0000259" key="4">
    <source>
        <dbReference type="Pfam" id="PF08242"/>
    </source>
</evidence>
<evidence type="ECO:0000256" key="3">
    <source>
        <dbReference type="ARBA" id="ARBA00022691"/>
    </source>
</evidence>
<reference evidence="6" key="2">
    <citation type="submission" date="2023-07" db="EMBL/GenBank/DDBJ databases">
        <title>Genome mining of underrepresented organisms for secondary metabolites.</title>
        <authorList>
            <person name="D'Agostino P.M."/>
        </authorList>
    </citation>
    <scope>NUCLEOTIDE SEQUENCE [LARGE SCALE GENOMIC DNA]</scope>
    <source>
        <strain evidence="6">WS4403</strain>
    </source>
</reference>
<name>A0ABS4P3A1_9GAMM</name>
<dbReference type="EMBL" id="JAGGMQ010000001">
    <property type="protein sequence ID" value="MBP2167133.1"/>
    <property type="molecule type" value="Genomic_DNA"/>
</dbReference>
<dbReference type="PANTHER" id="PTHR43464:SF19">
    <property type="entry name" value="UBIQUINONE BIOSYNTHESIS O-METHYLTRANSFERASE, MITOCHONDRIAL"/>
    <property type="match status" value="1"/>
</dbReference>
<evidence type="ECO:0000256" key="2">
    <source>
        <dbReference type="ARBA" id="ARBA00022679"/>
    </source>
</evidence>
<dbReference type="InterPro" id="IPR029063">
    <property type="entry name" value="SAM-dependent_MTases_sf"/>
</dbReference>
<proteinExistence type="predicted"/>
<comment type="caution">
    <text evidence="5">The sequence shown here is derived from an EMBL/GenBank/DDBJ whole genome shotgun (WGS) entry which is preliminary data.</text>
</comment>
<evidence type="ECO:0000313" key="5">
    <source>
        <dbReference type="EMBL" id="MBP2167133.1"/>
    </source>
</evidence>
<dbReference type="CDD" id="cd02440">
    <property type="entry name" value="AdoMet_MTases"/>
    <property type="match status" value="1"/>
</dbReference>
<dbReference type="Pfam" id="PF08242">
    <property type="entry name" value="Methyltransf_12"/>
    <property type="match status" value="1"/>
</dbReference>
<feature type="domain" description="Methyltransferase type 12" evidence="4">
    <location>
        <begin position="72"/>
        <end position="173"/>
    </location>
</feature>
<keyword evidence="2" id="KW-0808">Transferase</keyword>
<dbReference type="RefSeq" id="WP_017800044.1">
    <property type="nucleotide sequence ID" value="NZ_JAGGMQ010000001.1"/>
</dbReference>
<evidence type="ECO:0000256" key="1">
    <source>
        <dbReference type="ARBA" id="ARBA00022603"/>
    </source>
</evidence>
<dbReference type="Gene3D" id="3.40.50.150">
    <property type="entry name" value="Vaccinia Virus protein VP39"/>
    <property type="match status" value="1"/>
</dbReference>
<accession>A0ABS4P3A1</accession>
<organism evidence="5 6">
    <name type="scientific">Winslowiella toletana</name>
    <dbReference type="NCBI Taxonomy" id="92490"/>
    <lineage>
        <taxon>Bacteria</taxon>
        <taxon>Pseudomonadati</taxon>
        <taxon>Pseudomonadota</taxon>
        <taxon>Gammaproteobacteria</taxon>
        <taxon>Enterobacterales</taxon>
        <taxon>Erwiniaceae</taxon>
        <taxon>Winslowiella</taxon>
    </lineage>
</organism>